<sequence length="153" mass="17558">PFIPDKQFMFDVIREWQDCMHPDSQCHHPCAICAQEFKAVDIASVHPDGVDLHLLRNNLILRDVLPSTYNLDVYNSAILYLKALDNRNFHGKMDICLSCHSLLQSNKLPVDTIANFQYYTYDKLPEDVHIAFANSSLFDLMLVVHACATRVSY</sequence>
<accession>A0A0D0DQH5</accession>
<dbReference type="STRING" id="930991.A0A0D0DQH5"/>
<dbReference type="Proteomes" id="UP000054538">
    <property type="component" value="Unassembled WGS sequence"/>
</dbReference>
<evidence type="ECO:0000313" key="1">
    <source>
        <dbReference type="EMBL" id="KIK81620.1"/>
    </source>
</evidence>
<feature type="non-terminal residue" evidence="1">
    <location>
        <position position="1"/>
    </location>
</feature>
<evidence type="ECO:0000313" key="2">
    <source>
        <dbReference type="Proteomes" id="UP000054538"/>
    </source>
</evidence>
<dbReference type="HOGENOM" id="CLU_1639462_0_0_1"/>
<dbReference type="OrthoDB" id="2691992at2759"/>
<protein>
    <submittedName>
        <fullName evidence="1">Uncharacterized protein</fullName>
    </submittedName>
</protein>
<organism evidence="1 2">
    <name type="scientific">Paxillus rubicundulus Ve08.2h10</name>
    <dbReference type="NCBI Taxonomy" id="930991"/>
    <lineage>
        <taxon>Eukaryota</taxon>
        <taxon>Fungi</taxon>
        <taxon>Dikarya</taxon>
        <taxon>Basidiomycota</taxon>
        <taxon>Agaricomycotina</taxon>
        <taxon>Agaricomycetes</taxon>
        <taxon>Agaricomycetidae</taxon>
        <taxon>Boletales</taxon>
        <taxon>Paxilineae</taxon>
        <taxon>Paxillaceae</taxon>
        <taxon>Paxillus</taxon>
    </lineage>
</organism>
<proteinExistence type="predicted"/>
<reference evidence="2" key="2">
    <citation type="submission" date="2015-01" db="EMBL/GenBank/DDBJ databases">
        <title>Evolutionary Origins and Diversification of the Mycorrhizal Mutualists.</title>
        <authorList>
            <consortium name="DOE Joint Genome Institute"/>
            <consortium name="Mycorrhizal Genomics Consortium"/>
            <person name="Kohler A."/>
            <person name="Kuo A."/>
            <person name="Nagy L.G."/>
            <person name="Floudas D."/>
            <person name="Copeland A."/>
            <person name="Barry K.W."/>
            <person name="Cichocki N."/>
            <person name="Veneault-Fourrey C."/>
            <person name="LaButti K."/>
            <person name="Lindquist E.A."/>
            <person name="Lipzen A."/>
            <person name="Lundell T."/>
            <person name="Morin E."/>
            <person name="Murat C."/>
            <person name="Riley R."/>
            <person name="Ohm R."/>
            <person name="Sun H."/>
            <person name="Tunlid A."/>
            <person name="Henrissat B."/>
            <person name="Grigoriev I.V."/>
            <person name="Hibbett D.S."/>
            <person name="Martin F."/>
        </authorList>
    </citation>
    <scope>NUCLEOTIDE SEQUENCE [LARGE SCALE GENOMIC DNA]</scope>
    <source>
        <strain evidence="2">Ve08.2h10</strain>
    </source>
</reference>
<feature type="non-terminal residue" evidence="1">
    <location>
        <position position="153"/>
    </location>
</feature>
<dbReference type="InParanoid" id="A0A0D0DQH5"/>
<reference evidence="1 2" key="1">
    <citation type="submission" date="2014-04" db="EMBL/GenBank/DDBJ databases">
        <authorList>
            <consortium name="DOE Joint Genome Institute"/>
            <person name="Kuo A."/>
            <person name="Kohler A."/>
            <person name="Jargeat P."/>
            <person name="Nagy L.G."/>
            <person name="Floudas D."/>
            <person name="Copeland A."/>
            <person name="Barry K.W."/>
            <person name="Cichocki N."/>
            <person name="Veneault-Fourrey C."/>
            <person name="LaButti K."/>
            <person name="Lindquist E.A."/>
            <person name="Lipzen A."/>
            <person name="Lundell T."/>
            <person name="Morin E."/>
            <person name="Murat C."/>
            <person name="Sun H."/>
            <person name="Tunlid A."/>
            <person name="Henrissat B."/>
            <person name="Grigoriev I.V."/>
            <person name="Hibbett D.S."/>
            <person name="Martin F."/>
            <person name="Nordberg H.P."/>
            <person name="Cantor M.N."/>
            <person name="Hua S.X."/>
        </authorList>
    </citation>
    <scope>NUCLEOTIDE SEQUENCE [LARGE SCALE GENOMIC DNA]</scope>
    <source>
        <strain evidence="1 2">Ve08.2h10</strain>
    </source>
</reference>
<keyword evidence="2" id="KW-1185">Reference proteome</keyword>
<dbReference type="AlphaFoldDB" id="A0A0D0DQH5"/>
<dbReference type="EMBL" id="KN825762">
    <property type="protein sequence ID" value="KIK81620.1"/>
    <property type="molecule type" value="Genomic_DNA"/>
</dbReference>
<name>A0A0D0DQH5_9AGAM</name>
<gene>
    <name evidence="1" type="ORF">PAXRUDRAFT_72631</name>
</gene>